<reference evidence="1 2" key="2">
    <citation type="journal article" date="2022" name="Mol. Ecol. Resour.">
        <title>The genomes of chicory, endive, great burdock and yacon provide insights into Asteraceae paleo-polyploidization history and plant inulin production.</title>
        <authorList>
            <person name="Fan W."/>
            <person name="Wang S."/>
            <person name="Wang H."/>
            <person name="Wang A."/>
            <person name="Jiang F."/>
            <person name="Liu H."/>
            <person name="Zhao H."/>
            <person name="Xu D."/>
            <person name="Zhang Y."/>
        </authorList>
    </citation>
    <scope>NUCLEOTIDE SEQUENCE [LARGE SCALE GENOMIC DNA]</scope>
    <source>
        <strain evidence="2">cv. Yunnan</strain>
        <tissue evidence="1">Leaves</tissue>
    </source>
</reference>
<gene>
    <name evidence="1" type="ORF">L1987_10159</name>
</gene>
<dbReference type="Proteomes" id="UP001056120">
    <property type="component" value="Linkage Group LG03"/>
</dbReference>
<evidence type="ECO:0000313" key="2">
    <source>
        <dbReference type="Proteomes" id="UP001056120"/>
    </source>
</evidence>
<accession>A0ACB9JRB7</accession>
<evidence type="ECO:0000313" key="1">
    <source>
        <dbReference type="EMBL" id="KAI3822567.1"/>
    </source>
</evidence>
<protein>
    <submittedName>
        <fullName evidence="1">Uncharacterized protein</fullName>
    </submittedName>
</protein>
<sequence length="117" mass="12452">MKEMVLPPPDFAAPGFSGSSLRSFGIQQGVGVGRSSGAEGMVHGGSLIALLASNPGEGNNKFQKRKSQRADTLQQQGKGSTLRPRERVSLPEEFNQISAEIVQSSTNLASCMEFRSV</sequence>
<comment type="caution">
    <text evidence="1">The sequence shown here is derived from an EMBL/GenBank/DDBJ whole genome shotgun (WGS) entry which is preliminary data.</text>
</comment>
<organism evidence="1 2">
    <name type="scientific">Smallanthus sonchifolius</name>
    <dbReference type="NCBI Taxonomy" id="185202"/>
    <lineage>
        <taxon>Eukaryota</taxon>
        <taxon>Viridiplantae</taxon>
        <taxon>Streptophyta</taxon>
        <taxon>Embryophyta</taxon>
        <taxon>Tracheophyta</taxon>
        <taxon>Spermatophyta</taxon>
        <taxon>Magnoliopsida</taxon>
        <taxon>eudicotyledons</taxon>
        <taxon>Gunneridae</taxon>
        <taxon>Pentapetalae</taxon>
        <taxon>asterids</taxon>
        <taxon>campanulids</taxon>
        <taxon>Asterales</taxon>
        <taxon>Asteraceae</taxon>
        <taxon>Asteroideae</taxon>
        <taxon>Heliantheae alliance</taxon>
        <taxon>Millerieae</taxon>
        <taxon>Smallanthus</taxon>
    </lineage>
</organism>
<keyword evidence="2" id="KW-1185">Reference proteome</keyword>
<dbReference type="EMBL" id="CM042020">
    <property type="protein sequence ID" value="KAI3822567.1"/>
    <property type="molecule type" value="Genomic_DNA"/>
</dbReference>
<reference evidence="2" key="1">
    <citation type="journal article" date="2022" name="Mol. Ecol. Resour.">
        <title>The genomes of chicory, endive, great burdock and yacon provide insights into Asteraceae palaeo-polyploidization history and plant inulin production.</title>
        <authorList>
            <person name="Fan W."/>
            <person name="Wang S."/>
            <person name="Wang H."/>
            <person name="Wang A."/>
            <person name="Jiang F."/>
            <person name="Liu H."/>
            <person name="Zhao H."/>
            <person name="Xu D."/>
            <person name="Zhang Y."/>
        </authorList>
    </citation>
    <scope>NUCLEOTIDE SEQUENCE [LARGE SCALE GENOMIC DNA]</scope>
    <source>
        <strain evidence="2">cv. Yunnan</strain>
    </source>
</reference>
<proteinExistence type="predicted"/>
<name>A0ACB9JRB7_9ASTR</name>